<evidence type="ECO:0000313" key="6">
    <source>
        <dbReference type="Proteomes" id="UP000061135"/>
    </source>
</evidence>
<feature type="region of interest" description="Disordered" evidence="2">
    <location>
        <begin position="418"/>
        <end position="469"/>
    </location>
</feature>
<keyword evidence="5" id="KW-0326">Glycosidase</keyword>
<evidence type="ECO:0000256" key="1">
    <source>
        <dbReference type="ARBA" id="ARBA00007734"/>
    </source>
</evidence>
<name>A0A0E3V0A9_9BURK</name>
<protein>
    <submittedName>
        <fullName evidence="5">Soluble lytic murein transglycosylase and related regulatory proteins (Some containing LysM/invasin domains)</fullName>
        <ecNumber evidence="5">3.2.1.-</ecNumber>
    </submittedName>
</protein>
<dbReference type="Pfam" id="PF01464">
    <property type="entry name" value="SLT"/>
    <property type="match status" value="1"/>
</dbReference>
<evidence type="ECO:0000256" key="2">
    <source>
        <dbReference type="SAM" id="MobiDB-lite"/>
    </source>
</evidence>
<feature type="compositionally biased region" description="Low complexity" evidence="2">
    <location>
        <begin position="449"/>
        <end position="469"/>
    </location>
</feature>
<evidence type="ECO:0000313" key="5">
    <source>
        <dbReference type="EMBL" id="AKD25114.1"/>
    </source>
</evidence>
<sequence>MLWRYAAILLISVLTGCASTGDWSSDVPTRQDPRASNAKRVNLKDQSVSDLYAPSSNLWIRIRDGFEMEPMNTPLEIEQVRWLSARPDYVQRSMARSSRYLFYIVQEVNARKMPTEIALLPFVESAFVTHAKSSAKAMGLWQFMPATGKDFRLTQNVFRDERRDVLQSTDAALDYLQRLHKQFGSWDLALAAYNWGAGNVSKAQKRNLAAGLPTDYLSLKMPNETRNYVPKLMAYRQIVLDPKAYGIVLPDLENHPYFVAVDVGSDIDVALVIQLSEIPESEFHSLNPSFNKPVILSNANQQILLPFGHAEVFQENLKKYTKPLSSWTAVQVSKTESVDQAAKTLGVDAETLRAVNGIPKGMRIRAGSTVLVPKTNHRPGDISVALAENGSLNLLKSAPSTPKNCAKGAKCPVVKTGKAATKGNSSANNAANQHKSASTGLAKSAKNGSSNTTSSTPKASTSKGASKIQ</sequence>
<dbReference type="SUPFAM" id="SSF53955">
    <property type="entry name" value="Lysozyme-like"/>
    <property type="match status" value="1"/>
</dbReference>
<keyword evidence="3" id="KW-0732">Signal</keyword>
<feature type="chain" id="PRO_5002413600" evidence="3">
    <location>
        <begin position="21"/>
        <end position="469"/>
    </location>
</feature>
<dbReference type="PROSITE" id="PS51257">
    <property type="entry name" value="PROKAR_LIPOPROTEIN"/>
    <property type="match status" value="1"/>
</dbReference>
<evidence type="ECO:0000256" key="3">
    <source>
        <dbReference type="SAM" id="SignalP"/>
    </source>
</evidence>
<dbReference type="HOGENOM" id="CLU_009520_1_5_4"/>
<feature type="domain" description="Transglycosylase SLT" evidence="4">
    <location>
        <begin position="110"/>
        <end position="207"/>
    </location>
</feature>
<accession>A0A0E3V0A9</accession>
<keyword evidence="5" id="KW-0378">Hydrolase</keyword>
<dbReference type="KEGG" id="pdq:CL55_00007810"/>
<dbReference type="InterPro" id="IPR023346">
    <property type="entry name" value="Lysozyme-like_dom_sf"/>
</dbReference>
<dbReference type="AlphaFoldDB" id="A0A0E3V0A9"/>
<reference evidence="5 6" key="1">
    <citation type="submission" date="2014-03" db="EMBL/GenBank/DDBJ databases">
        <title>Genome of Polynucleobacter strain MWH-MoK4.</title>
        <authorList>
            <person name="Hahn M.W."/>
        </authorList>
    </citation>
    <scope>NUCLEOTIDE SEQUENCE [LARGE SCALE GENOMIC DNA]</scope>
    <source>
        <strain evidence="5 6">MWH-MoK4</strain>
    </source>
</reference>
<comment type="similarity">
    <text evidence="1">Belongs to the transglycosylase Slt family.</text>
</comment>
<dbReference type="Proteomes" id="UP000061135">
    <property type="component" value="Chromosome"/>
</dbReference>
<dbReference type="STRING" id="1835254.CL55_00007810"/>
<dbReference type="InterPro" id="IPR008258">
    <property type="entry name" value="Transglycosylase_SLT_dom_1"/>
</dbReference>
<dbReference type="Gene3D" id="1.10.530.10">
    <property type="match status" value="1"/>
</dbReference>
<dbReference type="EC" id="3.2.1.-" evidence="5"/>
<feature type="signal peptide" evidence="3">
    <location>
        <begin position="1"/>
        <end position="20"/>
    </location>
</feature>
<keyword evidence="6" id="KW-1185">Reference proteome</keyword>
<dbReference type="GO" id="GO:0016798">
    <property type="term" value="F:hydrolase activity, acting on glycosyl bonds"/>
    <property type="evidence" value="ECO:0007669"/>
    <property type="project" value="UniProtKB-KW"/>
</dbReference>
<dbReference type="PANTHER" id="PTHR37423:SF2">
    <property type="entry name" value="MEMBRANE-BOUND LYTIC MUREIN TRANSGLYCOSYLASE C"/>
    <property type="match status" value="1"/>
</dbReference>
<dbReference type="PATRIC" id="fig|576611.7.peg.791"/>
<dbReference type="CDD" id="cd16894">
    <property type="entry name" value="MltD-like"/>
    <property type="match status" value="1"/>
</dbReference>
<organism evidence="5 6">
    <name type="scientific">Polynucleobacter duraquae</name>
    <dbReference type="NCBI Taxonomy" id="1835254"/>
    <lineage>
        <taxon>Bacteria</taxon>
        <taxon>Pseudomonadati</taxon>
        <taxon>Pseudomonadota</taxon>
        <taxon>Betaproteobacteria</taxon>
        <taxon>Burkholderiales</taxon>
        <taxon>Burkholderiaceae</taxon>
        <taxon>Polynucleobacter</taxon>
    </lineage>
</organism>
<gene>
    <name evidence="5" type="ORF">CL55_00007810</name>
</gene>
<dbReference type="OrthoDB" id="9815002at2"/>
<feature type="compositionally biased region" description="Polar residues" evidence="2">
    <location>
        <begin position="422"/>
        <end position="441"/>
    </location>
</feature>
<dbReference type="EMBL" id="CP007501">
    <property type="protein sequence ID" value="AKD25114.1"/>
    <property type="molecule type" value="Genomic_DNA"/>
</dbReference>
<evidence type="ECO:0000259" key="4">
    <source>
        <dbReference type="Pfam" id="PF01464"/>
    </source>
</evidence>
<dbReference type="PANTHER" id="PTHR37423">
    <property type="entry name" value="SOLUBLE LYTIC MUREIN TRANSGLYCOSYLASE-RELATED"/>
    <property type="match status" value="1"/>
</dbReference>
<proteinExistence type="inferred from homology"/>